<dbReference type="Pfam" id="PF00532">
    <property type="entry name" value="Peripla_BP_1"/>
    <property type="match status" value="1"/>
</dbReference>
<evidence type="ECO:0000256" key="2">
    <source>
        <dbReference type="ARBA" id="ARBA00023125"/>
    </source>
</evidence>
<dbReference type="GO" id="GO:0000976">
    <property type="term" value="F:transcription cis-regulatory region binding"/>
    <property type="evidence" value="ECO:0007669"/>
    <property type="project" value="TreeGrafter"/>
</dbReference>
<sequence>MSNQVTLKDIAKILNVSASTVSKALNDSHEISQQTKDNVARIAKSLNYIPNDIARSLKSNATKRIGVILPNIESDFFAKIIRAIEEEATKRNYKILIILSNDILKKEIEGVSILLNGSVDGVIISLAQETEDLQEFSHLQNFNQRKLPVVMFDRVCHEIDCDKITIDDFEATYETTKYLHHKGCKNIAFLSTIYQTSVGKLRKKGYLKANEDLEIDKNLVIEIPNYKKFNSILKSHLKKHSIDAIITSDQLSAICALKVIQENGFKIPKDISVIGFTDGLVPQYTIPSLSIIDQNEEKMGKLALKTLINRIENITEEESIDFSHEILKTNLIQRKSSL</sequence>
<protein>
    <submittedName>
        <fullName evidence="6">Probable transcriptional regulator, LacI family</fullName>
    </submittedName>
</protein>
<feature type="domain" description="HTH cro/C1-type" evidence="5">
    <location>
        <begin position="6"/>
        <end position="53"/>
    </location>
</feature>
<dbReference type="GO" id="GO:0003700">
    <property type="term" value="F:DNA-binding transcription factor activity"/>
    <property type="evidence" value="ECO:0007669"/>
    <property type="project" value="TreeGrafter"/>
</dbReference>
<keyword evidence="2" id="KW-0238">DNA-binding</keyword>
<dbReference type="CDD" id="cd01392">
    <property type="entry name" value="HTH_LacI"/>
    <property type="match status" value="1"/>
</dbReference>
<dbReference type="InterPro" id="IPR000843">
    <property type="entry name" value="HTH_LacI"/>
</dbReference>
<dbReference type="PANTHER" id="PTHR30146">
    <property type="entry name" value="LACI-RELATED TRANSCRIPTIONAL REPRESSOR"/>
    <property type="match status" value="1"/>
</dbReference>
<evidence type="ECO:0000313" key="6">
    <source>
        <dbReference type="EMBL" id="SNR16629.1"/>
    </source>
</evidence>
<dbReference type="EMBL" id="LT899436">
    <property type="protein sequence ID" value="SNR16629.1"/>
    <property type="molecule type" value="Genomic_DNA"/>
</dbReference>
<dbReference type="InterPro" id="IPR001387">
    <property type="entry name" value="Cro/C1-type_HTH"/>
</dbReference>
<evidence type="ECO:0000259" key="5">
    <source>
        <dbReference type="PROSITE" id="PS50943"/>
    </source>
</evidence>
<dbReference type="SUPFAM" id="SSF53822">
    <property type="entry name" value="Periplasmic binding protein-like I"/>
    <property type="match status" value="1"/>
</dbReference>
<dbReference type="SUPFAM" id="SSF47413">
    <property type="entry name" value="lambda repressor-like DNA-binding domains"/>
    <property type="match status" value="1"/>
</dbReference>
<dbReference type="RefSeq" id="WP_095073306.1">
    <property type="nucleotide sequence ID" value="NZ_LT899436.1"/>
</dbReference>
<dbReference type="KEGG" id="tje:TJEJU_2960"/>
<keyword evidence="3" id="KW-0804">Transcription</keyword>
<reference evidence="6 7" key="1">
    <citation type="submission" date="2017-07" db="EMBL/GenBank/DDBJ databases">
        <authorList>
            <person name="Sun Z.S."/>
            <person name="Albrecht U."/>
            <person name="Echele G."/>
            <person name="Lee C.C."/>
        </authorList>
    </citation>
    <scope>NUCLEOTIDE SEQUENCE [LARGE SCALE GENOMIC DNA]</scope>
    <source>
        <strain evidence="7">type strain: KCTC 22618</strain>
    </source>
</reference>
<dbReference type="Proteomes" id="UP000215214">
    <property type="component" value="Chromosome TJEJU"/>
</dbReference>
<dbReference type="InterPro" id="IPR001761">
    <property type="entry name" value="Peripla_BP/Lac1_sug-bd_dom"/>
</dbReference>
<accession>A0A238UBT1</accession>
<gene>
    <name evidence="6" type="ORF">TJEJU_2960</name>
</gene>
<dbReference type="InterPro" id="IPR028082">
    <property type="entry name" value="Peripla_BP_I"/>
</dbReference>
<dbReference type="SMART" id="SM00354">
    <property type="entry name" value="HTH_LACI"/>
    <property type="match status" value="1"/>
</dbReference>
<dbReference type="Gene3D" id="1.10.260.40">
    <property type="entry name" value="lambda repressor-like DNA-binding domains"/>
    <property type="match status" value="1"/>
</dbReference>
<dbReference type="InterPro" id="IPR010982">
    <property type="entry name" value="Lambda_DNA-bd_dom_sf"/>
</dbReference>
<name>A0A238UBT1_9FLAO</name>
<dbReference type="Pfam" id="PF00356">
    <property type="entry name" value="LacI"/>
    <property type="match status" value="1"/>
</dbReference>
<organism evidence="6 7">
    <name type="scientific">Tenacibaculum jejuense</name>
    <dbReference type="NCBI Taxonomy" id="584609"/>
    <lineage>
        <taxon>Bacteria</taxon>
        <taxon>Pseudomonadati</taxon>
        <taxon>Bacteroidota</taxon>
        <taxon>Flavobacteriia</taxon>
        <taxon>Flavobacteriales</taxon>
        <taxon>Flavobacteriaceae</taxon>
        <taxon>Tenacibaculum</taxon>
    </lineage>
</organism>
<evidence type="ECO:0000256" key="3">
    <source>
        <dbReference type="ARBA" id="ARBA00023163"/>
    </source>
</evidence>
<dbReference type="AlphaFoldDB" id="A0A238UBT1"/>
<feature type="domain" description="HTH lacI-type" evidence="4">
    <location>
        <begin position="5"/>
        <end position="59"/>
    </location>
</feature>
<keyword evidence="1" id="KW-0805">Transcription regulation</keyword>
<dbReference type="CDD" id="cd06267">
    <property type="entry name" value="PBP1_LacI_sugar_binding-like"/>
    <property type="match status" value="1"/>
</dbReference>
<dbReference type="PANTHER" id="PTHR30146:SF109">
    <property type="entry name" value="HTH-TYPE TRANSCRIPTIONAL REGULATOR GALS"/>
    <property type="match status" value="1"/>
</dbReference>
<evidence type="ECO:0000313" key="7">
    <source>
        <dbReference type="Proteomes" id="UP000215214"/>
    </source>
</evidence>
<dbReference type="OrthoDB" id="9803256at2"/>
<evidence type="ECO:0000259" key="4">
    <source>
        <dbReference type="PROSITE" id="PS50932"/>
    </source>
</evidence>
<dbReference type="PROSITE" id="PS50932">
    <property type="entry name" value="HTH_LACI_2"/>
    <property type="match status" value="1"/>
</dbReference>
<evidence type="ECO:0000256" key="1">
    <source>
        <dbReference type="ARBA" id="ARBA00023015"/>
    </source>
</evidence>
<dbReference type="PROSITE" id="PS50943">
    <property type="entry name" value="HTH_CROC1"/>
    <property type="match status" value="1"/>
</dbReference>
<dbReference type="Gene3D" id="3.40.50.2300">
    <property type="match status" value="2"/>
</dbReference>
<proteinExistence type="predicted"/>
<keyword evidence="7" id="KW-1185">Reference proteome</keyword>